<dbReference type="STRING" id="36646.A0A1V6UN80"/>
<evidence type="ECO:0000256" key="4">
    <source>
        <dbReference type="ARBA" id="ARBA00041138"/>
    </source>
</evidence>
<dbReference type="EMBL" id="MDDG01000006">
    <property type="protein sequence ID" value="OQE39886.1"/>
    <property type="molecule type" value="Genomic_DNA"/>
</dbReference>
<proteinExistence type="predicted"/>
<name>A0A1V6UN80_9EURO</name>
<feature type="compositionally biased region" description="Polar residues" evidence="8">
    <location>
        <begin position="19"/>
        <end position="28"/>
    </location>
</feature>
<dbReference type="PANTHER" id="PTHR43842">
    <property type="entry name" value="PROPIONYL-COA CARBOXYLASE BETA CHAIN"/>
    <property type="match status" value="1"/>
</dbReference>
<evidence type="ECO:0000259" key="10">
    <source>
        <dbReference type="PROSITE" id="PS50989"/>
    </source>
</evidence>
<dbReference type="InterPro" id="IPR051047">
    <property type="entry name" value="AccD/PCCB"/>
</dbReference>
<accession>A0A1V6UN80</accession>
<evidence type="ECO:0000259" key="9">
    <source>
        <dbReference type="PROSITE" id="PS50980"/>
    </source>
</evidence>
<dbReference type="PANTHER" id="PTHR43842:SF2">
    <property type="entry name" value="PROPIONYL-COA CARBOXYLASE BETA CHAIN, MITOCHONDRIAL"/>
    <property type="match status" value="1"/>
</dbReference>
<evidence type="ECO:0000256" key="3">
    <source>
        <dbReference type="ARBA" id="ARBA00038567"/>
    </source>
</evidence>
<dbReference type="InterPro" id="IPR011763">
    <property type="entry name" value="COA_CT_C"/>
</dbReference>
<comment type="caution">
    <text evidence="11">The sequence shown here is derived from an EMBL/GenBank/DDBJ whole genome shotgun (WGS) entry which is preliminary data.</text>
</comment>
<evidence type="ECO:0000256" key="5">
    <source>
        <dbReference type="ARBA" id="ARBA00042797"/>
    </source>
</evidence>
<dbReference type="UniPathway" id="UPA00363">
    <property type="reaction ID" value="UER00861"/>
</dbReference>
<dbReference type="InterPro" id="IPR029045">
    <property type="entry name" value="ClpP/crotonase-like_dom_sf"/>
</dbReference>
<evidence type="ECO:0000256" key="6">
    <source>
        <dbReference type="ARBA" id="ARBA00048208"/>
    </source>
</evidence>
<sequence length="790" mass="87472">MTKDDDSPSIRTGKDQATDRLNQVSSHISPKDKPRKPKSKSKSTESRFPADHSDVLDQLATLRAIAAKPDPNNRGYVRQKQAGKLWVRERIEQLLDPNSFQEIGSVSGTVTWQKTEPRREKPVSFVPSNNVQGAGLLCGRKILLTTDDFSIRSGHADGASVGKTVYVEKLAIALRLPVVKLVDGSSGGGSVTTIRKEGWSYLPHVLSFPHVIKQLNMGIPNLGAVVGPAIGLGAARVVSCHFSVMAADIGALFNAGPKVVEGATFEEGLDFQDLGGPMVHCMNGTIDNLAANEAECYEQLRSVLSYLPNSGSDAPPTIPCTDPEEREDVTLRSIIPRRQARMYNARSIINSVVDKDSWFEIGALWGRTAIGGLARLGGRPVGIISLNCEVNGGALDAAGSQKLTRLLKLCDVMNLPILQFLDVPGYAIGTVAERTATMRWGVELAKAYFSTTVPVFNVVTRRVFGVAGGVMLGCRDPVMQVAWPSGQWGSLPLDGGIEVGHRHELREAEKVGKKEERYQELEEEYLRLMNPVRTANAFGIEEIIDPKDTRKPLIIEHCLRAPSSRRSTFIPNTRISTNILSFIMMQPDVQATALRNFRATRDAFVKDLEALSGRDKGGRTIPQIIIDLNRLINTLSMWTLIREGTKKEGKCFEGRCSNLRILIDELSSILDYDSDMEDRVTLKLFGMASIQVGSLTLDGFSKDDSEAVHNAKMIELEQRRWEKKLVWEDCSRQAMLRSYWDRFYYKDYDCICRQCLDLYVTSRDPTPSPPLSPLPEPEIDSYVTTSSEEE</sequence>
<dbReference type="Gene3D" id="3.90.226.10">
    <property type="entry name" value="2-enoyl-CoA Hydratase, Chain A, domain 1"/>
    <property type="match status" value="2"/>
</dbReference>
<feature type="domain" description="CoA carboxyltransferase C-terminal" evidence="10">
    <location>
        <begin position="323"/>
        <end position="561"/>
    </location>
</feature>
<protein>
    <recommendedName>
        <fullName evidence="4">Propionyl-CoA carboxylase beta chain, mitochondrial</fullName>
        <ecNumber evidence="2">6.4.1.3</ecNumber>
    </recommendedName>
    <alternativeName>
        <fullName evidence="5">Propanoyl-CoA:carbon dioxide ligase subunit beta</fullName>
    </alternativeName>
</protein>
<evidence type="ECO:0000256" key="7">
    <source>
        <dbReference type="ARBA" id="ARBA00049495"/>
    </source>
</evidence>
<evidence type="ECO:0000313" key="12">
    <source>
        <dbReference type="Proteomes" id="UP000191500"/>
    </source>
</evidence>
<evidence type="ECO:0000256" key="2">
    <source>
        <dbReference type="ARBA" id="ARBA00013050"/>
    </source>
</evidence>
<gene>
    <name evidence="11" type="ORF">PENCOP_c006G04460</name>
</gene>
<dbReference type="PROSITE" id="PS50989">
    <property type="entry name" value="COA_CT_CTER"/>
    <property type="match status" value="1"/>
</dbReference>
<comment type="pathway">
    <text evidence="1">Metabolic intermediate metabolism; propanoyl-CoA degradation; succinyl-CoA from propanoyl-CoA: step 1/3.</text>
</comment>
<evidence type="ECO:0000313" key="11">
    <source>
        <dbReference type="EMBL" id="OQE39886.1"/>
    </source>
</evidence>
<feature type="compositionally biased region" description="Basic and acidic residues" evidence="8">
    <location>
        <begin position="1"/>
        <end position="18"/>
    </location>
</feature>
<feature type="compositionally biased region" description="Pro residues" evidence="8">
    <location>
        <begin position="766"/>
        <end position="776"/>
    </location>
</feature>
<dbReference type="GO" id="GO:0004658">
    <property type="term" value="F:propionyl-CoA carboxylase activity"/>
    <property type="evidence" value="ECO:0007669"/>
    <property type="project" value="UniProtKB-EC"/>
</dbReference>
<feature type="region of interest" description="Disordered" evidence="8">
    <location>
        <begin position="765"/>
        <end position="790"/>
    </location>
</feature>
<dbReference type="InterPro" id="IPR011762">
    <property type="entry name" value="COA_CT_N"/>
</dbReference>
<comment type="catalytic activity">
    <reaction evidence="7">
        <text>propanoyl-CoA + hydrogencarbonate + ATP = (S)-methylmalonyl-CoA + ADP + phosphate + H(+)</text>
        <dbReference type="Rhea" id="RHEA:23720"/>
        <dbReference type="ChEBI" id="CHEBI:15378"/>
        <dbReference type="ChEBI" id="CHEBI:17544"/>
        <dbReference type="ChEBI" id="CHEBI:30616"/>
        <dbReference type="ChEBI" id="CHEBI:43474"/>
        <dbReference type="ChEBI" id="CHEBI:57327"/>
        <dbReference type="ChEBI" id="CHEBI:57392"/>
        <dbReference type="ChEBI" id="CHEBI:456216"/>
        <dbReference type="EC" id="6.4.1.3"/>
    </reaction>
    <physiologicalReaction direction="left-to-right" evidence="7">
        <dbReference type="Rhea" id="RHEA:23721"/>
    </physiologicalReaction>
</comment>
<comment type="subunit">
    <text evidence="3">The holoenzyme is a dodecamer composed of 6 PCCA/alpha subunits and 6 PCCB/beta subunits.</text>
</comment>
<comment type="catalytic activity">
    <reaction evidence="6">
        <text>butanoyl-CoA + hydrogencarbonate + ATP = (2S)-ethylmalonyl-CoA + ADP + phosphate + H(+)</text>
        <dbReference type="Rhea" id="RHEA:59520"/>
        <dbReference type="ChEBI" id="CHEBI:15378"/>
        <dbReference type="ChEBI" id="CHEBI:17544"/>
        <dbReference type="ChEBI" id="CHEBI:30616"/>
        <dbReference type="ChEBI" id="CHEBI:43474"/>
        <dbReference type="ChEBI" id="CHEBI:57371"/>
        <dbReference type="ChEBI" id="CHEBI:60909"/>
        <dbReference type="ChEBI" id="CHEBI:456216"/>
    </reaction>
    <physiologicalReaction direction="left-to-right" evidence="6">
        <dbReference type="Rhea" id="RHEA:59521"/>
    </physiologicalReaction>
</comment>
<reference evidence="12" key="1">
    <citation type="journal article" date="2017" name="Nat. Microbiol.">
        <title>Global analysis of biosynthetic gene clusters reveals vast potential of secondary metabolite production in Penicillium species.</title>
        <authorList>
            <person name="Nielsen J.C."/>
            <person name="Grijseels S."/>
            <person name="Prigent S."/>
            <person name="Ji B."/>
            <person name="Dainat J."/>
            <person name="Nielsen K.F."/>
            <person name="Frisvad J.C."/>
            <person name="Workman M."/>
            <person name="Nielsen J."/>
        </authorList>
    </citation>
    <scope>NUCLEOTIDE SEQUENCE [LARGE SCALE GENOMIC DNA]</scope>
    <source>
        <strain evidence="12">IBT 31321</strain>
    </source>
</reference>
<dbReference type="SUPFAM" id="SSF52096">
    <property type="entry name" value="ClpP/crotonase"/>
    <property type="match status" value="2"/>
</dbReference>
<dbReference type="InterPro" id="IPR034733">
    <property type="entry name" value="AcCoA_carboxyl_beta"/>
</dbReference>
<organism evidence="11 12">
    <name type="scientific">Penicillium coprophilum</name>
    <dbReference type="NCBI Taxonomy" id="36646"/>
    <lineage>
        <taxon>Eukaryota</taxon>
        <taxon>Fungi</taxon>
        <taxon>Dikarya</taxon>
        <taxon>Ascomycota</taxon>
        <taxon>Pezizomycotina</taxon>
        <taxon>Eurotiomycetes</taxon>
        <taxon>Eurotiomycetidae</taxon>
        <taxon>Eurotiales</taxon>
        <taxon>Aspergillaceae</taxon>
        <taxon>Penicillium</taxon>
    </lineage>
</organism>
<dbReference type="Proteomes" id="UP000191500">
    <property type="component" value="Unassembled WGS sequence"/>
</dbReference>
<evidence type="ECO:0000256" key="8">
    <source>
        <dbReference type="SAM" id="MobiDB-lite"/>
    </source>
</evidence>
<dbReference type="PROSITE" id="PS50980">
    <property type="entry name" value="COA_CT_NTER"/>
    <property type="match status" value="1"/>
</dbReference>
<evidence type="ECO:0000256" key="1">
    <source>
        <dbReference type="ARBA" id="ARBA00005060"/>
    </source>
</evidence>
<feature type="region of interest" description="Disordered" evidence="8">
    <location>
        <begin position="1"/>
        <end position="53"/>
    </location>
</feature>
<dbReference type="EC" id="6.4.1.3" evidence="2"/>
<feature type="compositionally biased region" description="Basic and acidic residues" evidence="8">
    <location>
        <begin position="42"/>
        <end position="53"/>
    </location>
</feature>
<dbReference type="Pfam" id="PF01039">
    <property type="entry name" value="Carboxyl_trans"/>
    <property type="match status" value="1"/>
</dbReference>
<dbReference type="GO" id="GO:0006552">
    <property type="term" value="P:L-leucine catabolic process"/>
    <property type="evidence" value="ECO:0007669"/>
    <property type="project" value="UniProtKB-UniPathway"/>
</dbReference>
<feature type="domain" description="CoA carboxyltransferase N-terminal" evidence="9">
    <location>
        <begin position="52"/>
        <end position="319"/>
    </location>
</feature>
<dbReference type="AlphaFoldDB" id="A0A1V6UN80"/>
<keyword evidence="12" id="KW-1185">Reference proteome</keyword>